<proteinExistence type="predicted"/>
<reference evidence="1 2" key="1">
    <citation type="journal article" date="2017" name="Curr. Biol.">
        <title>Genome architecture and evolution of a unichromosomal asexual nematode.</title>
        <authorList>
            <person name="Fradin H."/>
            <person name="Zegar C."/>
            <person name="Gutwein M."/>
            <person name="Lucas J."/>
            <person name="Kovtun M."/>
            <person name="Corcoran D."/>
            <person name="Baugh L.R."/>
            <person name="Kiontke K."/>
            <person name="Gunsalus K."/>
            <person name="Fitch D.H."/>
            <person name="Piano F."/>
        </authorList>
    </citation>
    <scope>NUCLEOTIDE SEQUENCE [LARGE SCALE GENOMIC DNA]</scope>
    <source>
        <strain evidence="1">PF1309</strain>
    </source>
</reference>
<evidence type="ECO:0000313" key="1">
    <source>
        <dbReference type="EMBL" id="PAV86716.1"/>
    </source>
</evidence>
<gene>
    <name evidence="1" type="ORF">WR25_18080</name>
</gene>
<dbReference type="EMBL" id="LIAE01006642">
    <property type="protein sequence ID" value="PAV86716.1"/>
    <property type="molecule type" value="Genomic_DNA"/>
</dbReference>
<keyword evidence="2" id="KW-1185">Reference proteome</keyword>
<protein>
    <submittedName>
        <fullName evidence="1">Uncharacterized protein</fullName>
    </submittedName>
</protein>
<name>A0A2A2LKC6_9BILA</name>
<evidence type="ECO:0000313" key="2">
    <source>
        <dbReference type="Proteomes" id="UP000218231"/>
    </source>
</evidence>
<comment type="caution">
    <text evidence="1">The sequence shown here is derived from an EMBL/GenBank/DDBJ whole genome shotgun (WGS) entry which is preliminary data.</text>
</comment>
<dbReference type="AlphaFoldDB" id="A0A2A2LKC6"/>
<dbReference type="Proteomes" id="UP000218231">
    <property type="component" value="Unassembled WGS sequence"/>
</dbReference>
<organism evidence="1 2">
    <name type="scientific">Diploscapter pachys</name>
    <dbReference type="NCBI Taxonomy" id="2018661"/>
    <lineage>
        <taxon>Eukaryota</taxon>
        <taxon>Metazoa</taxon>
        <taxon>Ecdysozoa</taxon>
        <taxon>Nematoda</taxon>
        <taxon>Chromadorea</taxon>
        <taxon>Rhabditida</taxon>
        <taxon>Rhabditina</taxon>
        <taxon>Rhabditomorpha</taxon>
        <taxon>Rhabditoidea</taxon>
        <taxon>Rhabditidae</taxon>
        <taxon>Diploscapter</taxon>
    </lineage>
</organism>
<accession>A0A2A2LKC6</accession>
<sequence>MSVLTWEMRWFDEKSACAGCRTEDYDFTMNGWIIADPHSALCLRTRKSPPRRNQADGVRLDRKNLRRKDGKRNKHSQRKWRLIAKESPKRWEFLLEVRKTNAF</sequence>